<evidence type="ECO:0000313" key="2">
    <source>
        <dbReference type="Proteomes" id="UP000309673"/>
    </source>
</evidence>
<accession>A0A4U0FHV3</accession>
<keyword evidence="2" id="KW-1185">Reference proteome</keyword>
<organism evidence="1 2">
    <name type="scientific">Cohnella pontilimi</name>
    <dbReference type="NCBI Taxonomy" id="2564100"/>
    <lineage>
        <taxon>Bacteria</taxon>
        <taxon>Bacillati</taxon>
        <taxon>Bacillota</taxon>
        <taxon>Bacilli</taxon>
        <taxon>Bacillales</taxon>
        <taxon>Paenibacillaceae</taxon>
        <taxon>Cohnella</taxon>
    </lineage>
</organism>
<dbReference type="EMBL" id="SUPK01000001">
    <property type="protein sequence ID" value="TJY44575.1"/>
    <property type="molecule type" value="Genomic_DNA"/>
</dbReference>
<protein>
    <submittedName>
        <fullName evidence="1">Uncharacterized protein</fullName>
    </submittedName>
</protein>
<evidence type="ECO:0000313" key="1">
    <source>
        <dbReference type="EMBL" id="TJY44575.1"/>
    </source>
</evidence>
<reference evidence="1 2" key="1">
    <citation type="submission" date="2019-04" db="EMBL/GenBank/DDBJ databases">
        <title>Cohnella sp. nov., isolated from soil.</title>
        <authorList>
            <person name="Kim W."/>
        </authorList>
    </citation>
    <scope>NUCLEOTIDE SEQUENCE [LARGE SCALE GENOMIC DNA]</scope>
    <source>
        <strain evidence="1 2">CAU 1483</strain>
    </source>
</reference>
<proteinExistence type="predicted"/>
<comment type="caution">
    <text evidence="1">The sequence shown here is derived from an EMBL/GenBank/DDBJ whole genome shotgun (WGS) entry which is preliminary data.</text>
</comment>
<dbReference type="Proteomes" id="UP000309673">
    <property type="component" value="Unassembled WGS sequence"/>
</dbReference>
<gene>
    <name evidence="1" type="ORF">E5161_01275</name>
</gene>
<sequence length="11" mass="1445">MRKPDCFWKYA</sequence>
<name>A0A4U0FHV3_9BACL</name>